<evidence type="ECO:0000313" key="3">
    <source>
        <dbReference type="Proteomes" id="UP001147653"/>
    </source>
</evidence>
<gene>
    <name evidence="2" type="ORF">OJ997_33240</name>
</gene>
<dbReference type="InterPro" id="IPR036390">
    <property type="entry name" value="WH_DNA-bd_sf"/>
</dbReference>
<dbReference type="PANTHER" id="PTHR37318:SF1">
    <property type="entry name" value="BSL7504 PROTEIN"/>
    <property type="match status" value="1"/>
</dbReference>
<dbReference type="InterPro" id="IPR036388">
    <property type="entry name" value="WH-like_DNA-bd_sf"/>
</dbReference>
<dbReference type="SUPFAM" id="SSF46785">
    <property type="entry name" value="Winged helix' DNA-binding domain"/>
    <property type="match status" value="1"/>
</dbReference>
<protein>
    <submittedName>
        <fullName evidence="2">Transcriptional regulator</fullName>
    </submittedName>
</protein>
<evidence type="ECO:0000259" key="1">
    <source>
        <dbReference type="Pfam" id="PF13601"/>
    </source>
</evidence>
<accession>A0A9X3NPL9</accession>
<dbReference type="Proteomes" id="UP001147653">
    <property type="component" value="Unassembled WGS sequence"/>
</dbReference>
<dbReference type="InterPro" id="IPR027395">
    <property type="entry name" value="WH_DNA-bd_dom"/>
</dbReference>
<dbReference type="Gene3D" id="1.10.10.10">
    <property type="entry name" value="Winged helix-like DNA-binding domain superfamily/Winged helix DNA-binding domain"/>
    <property type="match status" value="1"/>
</dbReference>
<dbReference type="RefSeq" id="WP_270029707.1">
    <property type="nucleotide sequence ID" value="NZ_JAPDDP010000103.1"/>
</dbReference>
<dbReference type="AlphaFoldDB" id="A0A9X3NPL9"/>
<keyword evidence="3" id="KW-1185">Reference proteome</keyword>
<proteinExistence type="predicted"/>
<evidence type="ECO:0000313" key="2">
    <source>
        <dbReference type="EMBL" id="MDA0185217.1"/>
    </source>
</evidence>
<dbReference type="Pfam" id="PF13601">
    <property type="entry name" value="HTH_34"/>
    <property type="match status" value="1"/>
</dbReference>
<organism evidence="2 3">
    <name type="scientific">Solirubrobacter phytolaccae</name>
    <dbReference type="NCBI Taxonomy" id="1404360"/>
    <lineage>
        <taxon>Bacteria</taxon>
        <taxon>Bacillati</taxon>
        <taxon>Actinomycetota</taxon>
        <taxon>Thermoleophilia</taxon>
        <taxon>Solirubrobacterales</taxon>
        <taxon>Solirubrobacteraceae</taxon>
        <taxon>Solirubrobacter</taxon>
    </lineage>
</organism>
<name>A0A9X3NPL9_9ACTN</name>
<dbReference type="PANTHER" id="PTHR37318">
    <property type="entry name" value="BSL7504 PROTEIN"/>
    <property type="match status" value="1"/>
</dbReference>
<comment type="caution">
    <text evidence="2">The sequence shown here is derived from an EMBL/GenBank/DDBJ whole genome shotgun (WGS) entry which is preliminary data.</text>
</comment>
<dbReference type="EMBL" id="JAPDDP010000103">
    <property type="protein sequence ID" value="MDA0185217.1"/>
    <property type="molecule type" value="Genomic_DNA"/>
</dbReference>
<sequence>MTTDLANLDPVIHAPKRLAAMALLASASSADFPFLRDHLEVTDSDLSKQMATLENAGYVTVTKLGHGRGGVTTYRITRQGKAAFKRHVEALRAITGSA</sequence>
<reference evidence="2" key="1">
    <citation type="submission" date="2022-10" db="EMBL/GenBank/DDBJ databases">
        <title>The WGS of Solirubrobacter phytolaccae KCTC 29190.</title>
        <authorList>
            <person name="Jiang Z."/>
        </authorList>
    </citation>
    <scope>NUCLEOTIDE SEQUENCE</scope>
    <source>
        <strain evidence="2">KCTC 29190</strain>
    </source>
</reference>
<feature type="domain" description="Winged helix DNA-binding" evidence="1">
    <location>
        <begin position="17"/>
        <end position="94"/>
    </location>
</feature>